<protein>
    <submittedName>
        <fullName evidence="2">Transposase IS116/IS110/IS902 family protein</fullName>
    </submittedName>
</protein>
<dbReference type="Pfam" id="PF02371">
    <property type="entry name" value="Transposase_20"/>
    <property type="match status" value="1"/>
</dbReference>
<name>A0ABY1QNF1_9SPHN</name>
<sequence>MLDEAHEAMRDLCRARQMAMQGLRRTRQQVLGFLLRQSRIYSAGNHWTGKHRRWLAAQGFEHPARQIAFEEMVQVVDEAEARRDRLARQMEALVPSWSLAPVVTVIQALRGIALIAAITIVAEIGDFHRFANPRQLMAYLGLVPCEHSSGAKTARGNITKAGNTRARRMLVESAWTYRLPARIGETILKRNQGLDQSIRDIAWKAQVRLCARHRRMTRAGKSANVVNVAIARELAAFVWAIATSLKQPV</sequence>
<dbReference type="InterPro" id="IPR047650">
    <property type="entry name" value="Transpos_IS110"/>
</dbReference>
<evidence type="ECO:0000313" key="2">
    <source>
        <dbReference type="EMBL" id="SMP75981.1"/>
    </source>
</evidence>
<keyword evidence="3" id="KW-1185">Reference proteome</keyword>
<organism evidence="2 3">
    <name type="scientific">Novosphingobium panipatense</name>
    <dbReference type="NCBI Taxonomy" id="428991"/>
    <lineage>
        <taxon>Bacteria</taxon>
        <taxon>Pseudomonadati</taxon>
        <taxon>Pseudomonadota</taxon>
        <taxon>Alphaproteobacteria</taxon>
        <taxon>Sphingomonadales</taxon>
        <taxon>Sphingomonadaceae</taxon>
        <taxon>Novosphingobium</taxon>
    </lineage>
</organism>
<gene>
    <name evidence="2" type="ORF">SAMN06296065_10924</name>
</gene>
<dbReference type="EMBL" id="FXUI01000009">
    <property type="protein sequence ID" value="SMP75981.1"/>
    <property type="molecule type" value="Genomic_DNA"/>
</dbReference>
<dbReference type="InterPro" id="IPR003346">
    <property type="entry name" value="Transposase_20"/>
</dbReference>
<reference evidence="2 3" key="1">
    <citation type="submission" date="2017-05" db="EMBL/GenBank/DDBJ databases">
        <authorList>
            <person name="Varghese N."/>
            <person name="Submissions S."/>
        </authorList>
    </citation>
    <scope>NUCLEOTIDE SEQUENCE [LARGE SCALE GENOMIC DNA]</scope>
    <source>
        <strain evidence="2 3">SM16</strain>
    </source>
</reference>
<dbReference type="Proteomes" id="UP001157910">
    <property type="component" value="Unassembled WGS sequence"/>
</dbReference>
<accession>A0ABY1QNF1</accession>
<feature type="domain" description="Transposase IS116/IS110/IS902 C-terminal" evidence="1">
    <location>
        <begin position="105"/>
        <end position="176"/>
    </location>
</feature>
<proteinExistence type="predicted"/>
<comment type="caution">
    <text evidence="2">The sequence shown here is derived from an EMBL/GenBank/DDBJ whole genome shotgun (WGS) entry which is preliminary data.</text>
</comment>
<dbReference type="PANTHER" id="PTHR33055">
    <property type="entry name" value="TRANSPOSASE FOR INSERTION SEQUENCE ELEMENT IS1111A"/>
    <property type="match status" value="1"/>
</dbReference>
<evidence type="ECO:0000259" key="1">
    <source>
        <dbReference type="Pfam" id="PF02371"/>
    </source>
</evidence>
<dbReference type="NCBIfam" id="NF033542">
    <property type="entry name" value="transpos_IS110"/>
    <property type="match status" value="1"/>
</dbReference>
<evidence type="ECO:0000313" key="3">
    <source>
        <dbReference type="Proteomes" id="UP001157910"/>
    </source>
</evidence>
<dbReference type="PANTHER" id="PTHR33055:SF3">
    <property type="entry name" value="PUTATIVE TRANSPOSASE FOR IS117-RELATED"/>
    <property type="match status" value="1"/>
</dbReference>